<sequence length="76" mass="8093">MAFNLAQLELGARARVTLVGGAGPLALRLLEMGFTPGTVVVLVKRAPFGDPLELQVRGCHVSLRKAEAARIEAVRL</sequence>
<dbReference type="PANTHER" id="PTHR42954">
    <property type="entry name" value="FE(2+) TRANSPORT PROTEIN A"/>
    <property type="match status" value="1"/>
</dbReference>
<name>A0A1I1Y5P1_9BACT</name>
<evidence type="ECO:0000313" key="3">
    <source>
        <dbReference type="EMBL" id="SFE13150.1"/>
    </source>
</evidence>
<dbReference type="RefSeq" id="WP_096329747.1">
    <property type="nucleotide sequence ID" value="NZ_FOMX01000009.1"/>
</dbReference>
<evidence type="ECO:0000313" key="4">
    <source>
        <dbReference type="Proteomes" id="UP000199400"/>
    </source>
</evidence>
<dbReference type="EMBL" id="FOMX01000009">
    <property type="protein sequence ID" value="SFE13150.1"/>
    <property type="molecule type" value="Genomic_DNA"/>
</dbReference>
<dbReference type="InterPro" id="IPR038157">
    <property type="entry name" value="FeoA_core_dom"/>
</dbReference>
<reference evidence="4" key="1">
    <citation type="submission" date="2016-10" db="EMBL/GenBank/DDBJ databases">
        <authorList>
            <person name="Varghese N."/>
            <person name="Submissions S."/>
        </authorList>
    </citation>
    <scope>NUCLEOTIDE SEQUENCE [LARGE SCALE GENOMIC DNA]</scope>
    <source>
        <strain evidence="4">ATCC 25963</strain>
    </source>
</reference>
<dbReference type="Proteomes" id="UP000199400">
    <property type="component" value="Unassembled WGS sequence"/>
</dbReference>
<accession>A0A1I1Y5P1</accession>
<dbReference type="OrthoDB" id="9811076at2"/>
<dbReference type="SMART" id="SM00899">
    <property type="entry name" value="FeoA"/>
    <property type="match status" value="1"/>
</dbReference>
<dbReference type="Pfam" id="PF04023">
    <property type="entry name" value="FeoA"/>
    <property type="match status" value="1"/>
</dbReference>
<dbReference type="PANTHER" id="PTHR42954:SF2">
    <property type="entry name" value="FE(2+) TRANSPORT PROTEIN A"/>
    <property type="match status" value="1"/>
</dbReference>
<dbReference type="InterPro" id="IPR008988">
    <property type="entry name" value="Transcriptional_repressor_C"/>
</dbReference>
<dbReference type="InterPro" id="IPR007167">
    <property type="entry name" value="Fe-transptr_FeoA-like"/>
</dbReference>
<dbReference type="Gene3D" id="2.30.30.90">
    <property type="match status" value="1"/>
</dbReference>
<evidence type="ECO:0000256" key="1">
    <source>
        <dbReference type="ARBA" id="ARBA00023004"/>
    </source>
</evidence>
<keyword evidence="1" id="KW-0408">Iron</keyword>
<evidence type="ECO:0000259" key="2">
    <source>
        <dbReference type="SMART" id="SM00899"/>
    </source>
</evidence>
<gene>
    <name evidence="3" type="ORF">SAMN02745121_03096</name>
</gene>
<dbReference type="InterPro" id="IPR052713">
    <property type="entry name" value="FeoA"/>
</dbReference>
<organism evidence="3 4">
    <name type="scientific">Nannocystis exedens</name>
    <dbReference type="NCBI Taxonomy" id="54"/>
    <lineage>
        <taxon>Bacteria</taxon>
        <taxon>Pseudomonadati</taxon>
        <taxon>Myxococcota</taxon>
        <taxon>Polyangia</taxon>
        <taxon>Nannocystales</taxon>
        <taxon>Nannocystaceae</taxon>
        <taxon>Nannocystis</taxon>
    </lineage>
</organism>
<dbReference type="STRING" id="54.SAMN02745121_03096"/>
<keyword evidence="4" id="KW-1185">Reference proteome</keyword>
<dbReference type="SUPFAM" id="SSF50037">
    <property type="entry name" value="C-terminal domain of transcriptional repressors"/>
    <property type="match status" value="1"/>
</dbReference>
<proteinExistence type="predicted"/>
<dbReference type="AlphaFoldDB" id="A0A1I1Y5P1"/>
<dbReference type="GO" id="GO:0046914">
    <property type="term" value="F:transition metal ion binding"/>
    <property type="evidence" value="ECO:0007669"/>
    <property type="project" value="InterPro"/>
</dbReference>
<protein>
    <submittedName>
        <fullName evidence="3">Ferrous iron transport protein A</fullName>
    </submittedName>
</protein>
<feature type="domain" description="Ferrous iron transporter FeoA-like" evidence="2">
    <location>
        <begin position="3"/>
        <end position="75"/>
    </location>
</feature>